<dbReference type="AlphaFoldDB" id="A0A6P4F2Z7"/>
<keyword evidence="1" id="KW-0175">Coiled coil</keyword>
<gene>
    <name evidence="5 6" type="primary">LOC108047622</name>
    <name evidence="3" type="synonym">108047622</name>
</gene>
<name>A0A6P4F2Z7_DRORH</name>
<dbReference type="RefSeq" id="XP_016983374.1">
    <property type="nucleotide sequence ID" value="XM_017127885.1"/>
</dbReference>
<proteinExistence type="predicted"/>
<keyword evidence="4" id="KW-1185">Reference proteome</keyword>
<feature type="region of interest" description="Disordered" evidence="2">
    <location>
        <begin position="64"/>
        <end position="106"/>
    </location>
</feature>
<organism evidence="5">
    <name type="scientific">Drosophila rhopaloa</name>
    <name type="common">Fruit fly</name>
    <dbReference type="NCBI Taxonomy" id="1041015"/>
    <lineage>
        <taxon>Eukaryota</taxon>
        <taxon>Metazoa</taxon>
        <taxon>Ecdysozoa</taxon>
        <taxon>Arthropoda</taxon>
        <taxon>Hexapoda</taxon>
        <taxon>Insecta</taxon>
        <taxon>Pterygota</taxon>
        <taxon>Neoptera</taxon>
        <taxon>Endopterygota</taxon>
        <taxon>Diptera</taxon>
        <taxon>Brachycera</taxon>
        <taxon>Muscomorpha</taxon>
        <taxon>Ephydroidea</taxon>
        <taxon>Drosophilidae</taxon>
        <taxon>Drosophila</taxon>
        <taxon>Sophophora</taxon>
    </lineage>
</organism>
<evidence type="ECO:0000313" key="6">
    <source>
        <dbReference type="RefSeq" id="XP_016983375.1"/>
    </source>
</evidence>
<reference evidence="3" key="3">
    <citation type="submission" date="2025-05" db="UniProtKB">
        <authorList>
            <consortium name="EnsemblMetazoa"/>
        </authorList>
    </citation>
    <scope>IDENTIFICATION</scope>
</reference>
<sequence>MSYQIKSTPYFRRMFNNSKKNGQLQRLREEYERIQEFNDRTIELKMRQVRLKRLFREIEEIKEGGAGSAAPNAKRSPGGTSTSPPGHNLRRRNHLRLGNTTQEQRTYDQRVEALARARELGKEISRRNAEMAEAGGFLRSELRLTAKMQAVADARKDALDRRERAAKRISYGNDQSRQNLQRLLQVRQRRHCGGHSQAAGNRAHLEPNPQVLVPQQSPRQMIRCHRASHLYPDYRQLTASQMELLADENEQSAEQQRILREEEEDELQLKEEHFRRLEEKLMLEEDSLSPCACSEEENHLRFRRQRPSMSSLEGLGSEEQRLELLRLQNPELADELERRRRRQQEDEDEEEQLQRRRRHLHEDTSPLRLARFSPSSTMTEATTIGSTATAATSPQKFQEDASMESDLEMDTAPLGHEDRLALCSRSVTIASHQPIRGVPREQDDDDLEQNQLPITLNKWRQISLMLPWFKAFPDLKSTPIVRMSSNYEEMVPAPALIPMYSNHFSDAVAQVEEAEQSSPFPPPHHEFLLSTFKFIGTTDR</sequence>
<feature type="compositionally biased region" description="Low complexity" evidence="2">
    <location>
        <begin position="376"/>
        <end position="393"/>
    </location>
</feature>
<reference evidence="4" key="1">
    <citation type="journal article" date="2021" name="Elife">
        <title>Highly contiguous assemblies of 101 drosophilid genomes.</title>
        <authorList>
            <person name="Kim B.Y."/>
            <person name="Wang J.R."/>
            <person name="Miller D.E."/>
            <person name="Barmina O."/>
            <person name="Delaney E."/>
            <person name="Thompson A."/>
            <person name="Comeault A.A."/>
            <person name="Peede D."/>
            <person name="D'Agostino E.R."/>
            <person name="Pelaez J."/>
            <person name="Aguilar J.M."/>
            <person name="Haji D."/>
            <person name="Matsunaga T."/>
            <person name="Armstrong E.E."/>
            <person name="Zych M."/>
            <person name="Ogawa Y."/>
            <person name="Stamenkovic-Radak M."/>
            <person name="Jelic M."/>
            <person name="Veselinovic M.S."/>
            <person name="Tanaskovic M."/>
            <person name="Eric P."/>
            <person name="Gao J.J."/>
            <person name="Katoh T.K."/>
            <person name="Toda M.J."/>
            <person name="Watabe H."/>
            <person name="Watada M."/>
            <person name="Davis J.S."/>
            <person name="Moyle L.C."/>
            <person name="Manoli G."/>
            <person name="Bertolini E."/>
            <person name="Kostal V."/>
            <person name="Hawley R.S."/>
            <person name="Takahashi A."/>
            <person name="Jones C.D."/>
            <person name="Price D.K."/>
            <person name="Whiteman N."/>
            <person name="Kopp A."/>
            <person name="Matute D.R."/>
            <person name="Petrov D.A."/>
        </authorList>
    </citation>
    <scope>NUCLEOTIDE SEQUENCE [LARGE SCALE GENOMIC DNA]</scope>
</reference>
<evidence type="ECO:0000256" key="1">
    <source>
        <dbReference type="SAM" id="Coils"/>
    </source>
</evidence>
<protein>
    <submittedName>
        <fullName evidence="5 6">Trichohyalin isoform X1</fullName>
    </submittedName>
</protein>
<feature type="region of interest" description="Disordered" evidence="2">
    <location>
        <begin position="335"/>
        <end position="405"/>
    </location>
</feature>
<evidence type="ECO:0000313" key="3">
    <source>
        <dbReference type="EnsemblMetazoa" id="XP_016983374.1"/>
    </source>
</evidence>
<reference evidence="5 6" key="2">
    <citation type="submission" date="2025-04" db="UniProtKB">
        <authorList>
            <consortium name="RefSeq"/>
        </authorList>
    </citation>
    <scope>IDENTIFICATION</scope>
</reference>
<dbReference type="Proteomes" id="UP001652680">
    <property type="component" value="Unassembled WGS sequence"/>
</dbReference>
<dbReference type="GeneID" id="108047622"/>
<dbReference type="EnsemblMetazoa" id="XM_017127885.1">
    <property type="protein sequence ID" value="XP_016983374.1"/>
    <property type="gene ID" value="LOC108047622"/>
</dbReference>
<feature type="coiled-coil region" evidence="1">
    <location>
        <begin position="242"/>
        <end position="280"/>
    </location>
</feature>
<dbReference type="EnsemblMetazoa" id="XM_017127886.1">
    <property type="protein sequence ID" value="XP_016983375.1"/>
    <property type="gene ID" value="LOC108047622"/>
</dbReference>
<evidence type="ECO:0000256" key="2">
    <source>
        <dbReference type="SAM" id="MobiDB-lite"/>
    </source>
</evidence>
<evidence type="ECO:0000313" key="4">
    <source>
        <dbReference type="Proteomes" id="UP001652680"/>
    </source>
</evidence>
<dbReference type="OrthoDB" id="8015787at2759"/>
<accession>A0A6P4F2Z7</accession>
<dbReference type="RefSeq" id="XP_016983375.1">
    <property type="nucleotide sequence ID" value="XM_017127886.1"/>
</dbReference>
<evidence type="ECO:0000313" key="5">
    <source>
        <dbReference type="RefSeq" id="XP_016983374.1"/>
    </source>
</evidence>